<dbReference type="Proteomes" id="UP000036867">
    <property type="component" value="Unassembled WGS sequence"/>
</dbReference>
<keyword evidence="2" id="KW-1185">Reference proteome</keyword>
<organism evidence="1 2">
    <name type="scientific">Viridibacillus arvi</name>
    <dbReference type="NCBI Taxonomy" id="263475"/>
    <lineage>
        <taxon>Bacteria</taxon>
        <taxon>Bacillati</taxon>
        <taxon>Bacillota</taxon>
        <taxon>Bacilli</taxon>
        <taxon>Bacillales</taxon>
        <taxon>Caryophanaceae</taxon>
        <taxon>Viridibacillus</taxon>
    </lineage>
</organism>
<name>A0A0M0LED9_9BACL</name>
<gene>
    <name evidence="1" type="ORF">AMD00_13735</name>
</gene>
<evidence type="ECO:0000313" key="2">
    <source>
        <dbReference type="Proteomes" id="UP000036867"/>
    </source>
</evidence>
<dbReference type="RefSeq" id="WP_053417588.1">
    <property type="nucleotide sequence ID" value="NZ_LILB01000005.1"/>
</dbReference>
<reference evidence="2" key="1">
    <citation type="submission" date="2015-08" db="EMBL/GenBank/DDBJ databases">
        <title>Fjat-10028 dsm 16317.</title>
        <authorList>
            <person name="Liu B."/>
            <person name="Wang J."/>
            <person name="Zhu Y."/>
            <person name="Liu G."/>
            <person name="Chen Q."/>
            <person name="Chen Z."/>
            <person name="Lan J."/>
            <person name="Che J."/>
            <person name="Ge C."/>
            <person name="Shi H."/>
            <person name="Pan Z."/>
            <person name="Liu X."/>
        </authorList>
    </citation>
    <scope>NUCLEOTIDE SEQUENCE [LARGE SCALE GENOMIC DNA]</scope>
    <source>
        <strain evidence="2">DSM 16317</strain>
    </source>
</reference>
<accession>A0A0M0LED9</accession>
<dbReference type="GeneID" id="301137158"/>
<proteinExistence type="predicted"/>
<dbReference type="STRING" id="263475.AMD00_13735"/>
<dbReference type="EMBL" id="LILB01000005">
    <property type="protein sequence ID" value="KOO49424.1"/>
    <property type="molecule type" value="Genomic_DNA"/>
</dbReference>
<dbReference type="AlphaFoldDB" id="A0A0M0LED9"/>
<evidence type="ECO:0000313" key="1">
    <source>
        <dbReference type="EMBL" id="KOO49424.1"/>
    </source>
</evidence>
<sequence>MREIIGQYNDLLESDMPPKEKIKNYFLLHFQLFEEKLPLISMFMKEQMHPINEQILQRLNYYRDLSDKTTLALLTEVYGKRIAPFQYDILISLKGIMHGYSEFILFHRQPYDFVQLSSTLIEKVDILVEHSKNTFLTEQLWNSKPHCMQEYSVTALEVQEEVNRWIETYKGHPIIEDTLSLIEAELKLSNPRPALLNGMMANLKQYENLQWLALLLKQYIVHLS</sequence>
<comment type="caution">
    <text evidence="1">The sequence shown here is derived from an EMBL/GenBank/DDBJ whole genome shotgun (WGS) entry which is preliminary data.</text>
</comment>
<protein>
    <submittedName>
        <fullName evidence="1">Uncharacterized protein</fullName>
    </submittedName>
</protein>